<proteinExistence type="predicted"/>
<keyword evidence="2" id="KW-1185">Reference proteome</keyword>
<evidence type="ECO:0000313" key="1">
    <source>
        <dbReference type="EMBL" id="KRF78920.1"/>
    </source>
</evidence>
<dbReference type="EMBL" id="CH940652">
    <property type="protein sequence ID" value="KRF78920.1"/>
    <property type="molecule type" value="Genomic_DNA"/>
</dbReference>
<name>A0A0Q9W1I1_DROVI</name>
<dbReference type="OrthoDB" id="7675754at2759"/>
<evidence type="ECO:0000313" key="2">
    <source>
        <dbReference type="Proteomes" id="UP000008792"/>
    </source>
</evidence>
<protein>
    <submittedName>
        <fullName evidence="1">Uncharacterized protein, isoform B</fullName>
    </submittedName>
</protein>
<dbReference type="Pfam" id="PF16037">
    <property type="entry name" value="DUF4790"/>
    <property type="match status" value="1"/>
</dbReference>
<reference evidence="1 2" key="1">
    <citation type="journal article" date="2007" name="Nature">
        <title>Evolution of genes and genomes on the Drosophila phylogeny.</title>
        <authorList>
            <consortium name="Drosophila 12 Genomes Consortium"/>
            <person name="Clark A.G."/>
            <person name="Eisen M.B."/>
            <person name="Smith D.R."/>
            <person name="Bergman C.M."/>
            <person name="Oliver B."/>
            <person name="Markow T.A."/>
            <person name="Kaufman T.C."/>
            <person name="Kellis M."/>
            <person name="Gelbart W."/>
            <person name="Iyer V.N."/>
            <person name="Pollard D.A."/>
            <person name="Sackton T.B."/>
            <person name="Larracuente A.M."/>
            <person name="Singh N.D."/>
            <person name="Abad J.P."/>
            <person name="Abt D.N."/>
            <person name="Adryan B."/>
            <person name="Aguade M."/>
            <person name="Akashi H."/>
            <person name="Anderson W.W."/>
            <person name="Aquadro C.F."/>
            <person name="Ardell D.H."/>
            <person name="Arguello R."/>
            <person name="Artieri C.G."/>
            <person name="Barbash D.A."/>
            <person name="Barker D."/>
            <person name="Barsanti P."/>
            <person name="Batterham P."/>
            <person name="Batzoglou S."/>
            <person name="Begun D."/>
            <person name="Bhutkar A."/>
            <person name="Blanco E."/>
            <person name="Bosak S.A."/>
            <person name="Bradley R.K."/>
            <person name="Brand A.D."/>
            <person name="Brent M.R."/>
            <person name="Brooks A.N."/>
            <person name="Brown R.H."/>
            <person name="Butlin R.K."/>
            <person name="Caggese C."/>
            <person name="Calvi B.R."/>
            <person name="Bernardo de Carvalho A."/>
            <person name="Caspi A."/>
            <person name="Castrezana S."/>
            <person name="Celniker S.E."/>
            <person name="Chang J.L."/>
            <person name="Chapple C."/>
            <person name="Chatterji S."/>
            <person name="Chinwalla A."/>
            <person name="Civetta A."/>
            <person name="Clifton S.W."/>
            <person name="Comeron J.M."/>
            <person name="Costello J.C."/>
            <person name="Coyne J.A."/>
            <person name="Daub J."/>
            <person name="David R.G."/>
            <person name="Delcher A.L."/>
            <person name="Delehaunty K."/>
            <person name="Do C.B."/>
            <person name="Ebling H."/>
            <person name="Edwards K."/>
            <person name="Eickbush T."/>
            <person name="Evans J.D."/>
            <person name="Filipski A."/>
            <person name="Findeiss S."/>
            <person name="Freyhult E."/>
            <person name="Fulton L."/>
            <person name="Fulton R."/>
            <person name="Garcia A.C."/>
            <person name="Gardiner A."/>
            <person name="Garfield D.A."/>
            <person name="Garvin B.E."/>
            <person name="Gibson G."/>
            <person name="Gilbert D."/>
            <person name="Gnerre S."/>
            <person name="Godfrey J."/>
            <person name="Good R."/>
            <person name="Gotea V."/>
            <person name="Gravely B."/>
            <person name="Greenberg A.J."/>
            <person name="Griffiths-Jones S."/>
            <person name="Gross S."/>
            <person name="Guigo R."/>
            <person name="Gustafson E.A."/>
            <person name="Haerty W."/>
            <person name="Hahn M.W."/>
            <person name="Halligan D.L."/>
            <person name="Halpern A.L."/>
            <person name="Halter G.M."/>
            <person name="Han M.V."/>
            <person name="Heger A."/>
            <person name="Hillier L."/>
            <person name="Hinrichs A.S."/>
            <person name="Holmes I."/>
            <person name="Hoskins R.A."/>
            <person name="Hubisz M.J."/>
            <person name="Hultmark D."/>
            <person name="Huntley M.A."/>
            <person name="Jaffe D.B."/>
            <person name="Jagadeeshan S."/>
            <person name="Jeck W.R."/>
            <person name="Johnson J."/>
            <person name="Jones C.D."/>
            <person name="Jordan W.C."/>
            <person name="Karpen G.H."/>
            <person name="Kataoka E."/>
            <person name="Keightley P.D."/>
            <person name="Kheradpour P."/>
            <person name="Kirkness E.F."/>
            <person name="Koerich L.B."/>
            <person name="Kristiansen K."/>
            <person name="Kudrna D."/>
            <person name="Kulathinal R.J."/>
            <person name="Kumar S."/>
            <person name="Kwok R."/>
            <person name="Lander E."/>
            <person name="Langley C.H."/>
            <person name="Lapoint R."/>
            <person name="Lazzaro B.P."/>
            <person name="Lee S.J."/>
            <person name="Levesque L."/>
            <person name="Li R."/>
            <person name="Lin C.F."/>
            <person name="Lin M.F."/>
            <person name="Lindblad-Toh K."/>
            <person name="Llopart A."/>
            <person name="Long M."/>
            <person name="Low L."/>
            <person name="Lozovsky E."/>
            <person name="Lu J."/>
            <person name="Luo M."/>
            <person name="Machado C.A."/>
            <person name="Makalowski W."/>
            <person name="Marzo M."/>
            <person name="Matsuda M."/>
            <person name="Matzkin L."/>
            <person name="McAllister B."/>
            <person name="McBride C.S."/>
            <person name="McKernan B."/>
            <person name="McKernan K."/>
            <person name="Mendez-Lago M."/>
            <person name="Minx P."/>
            <person name="Mollenhauer M.U."/>
            <person name="Montooth K."/>
            <person name="Mount S.M."/>
            <person name="Mu X."/>
            <person name="Myers E."/>
            <person name="Negre B."/>
            <person name="Newfeld S."/>
            <person name="Nielsen R."/>
            <person name="Noor M.A."/>
            <person name="O'Grady P."/>
            <person name="Pachter L."/>
            <person name="Papaceit M."/>
            <person name="Parisi M.J."/>
            <person name="Parisi M."/>
            <person name="Parts L."/>
            <person name="Pedersen J.S."/>
            <person name="Pesole G."/>
            <person name="Phillippy A.M."/>
            <person name="Ponting C.P."/>
            <person name="Pop M."/>
            <person name="Porcelli D."/>
            <person name="Powell J.R."/>
            <person name="Prohaska S."/>
            <person name="Pruitt K."/>
            <person name="Puig M."/>
            <person name="Quesneville H."/>
            <person name="Ram K.R."/>
            <person name="Rand D."/>
            <person name="Rasmussen M.D."/>
            <person name="Reed L.K."/>
            <person name="Reenan R."/>
            <person name="Reily A."/>
            <person name="Remington K.A."/>
            <person name="Rieger T.T."/>
            <person name="Ritchie M.G."/>
            <person name="Robin C."/>
            <person name="Rogers Y.H."/>
            <person name="Rohde C."/>
            <person name="Rozas J."/>
            <person name="Rubenfield M.J."/>
            <person name="Ruiz A."/>
            <person name="Russo S."/>
            <person name="Salzberg S.L."/>
            <person name="Sanchez-Gracia A."/>
            <person name="Saranga D.J."/>
            <person name="Sato H."/>
            <person name="Schaeffer S.W."/>
            <person name="Schatz M.C."/>
            <person name="Schlenke T."/>
            <person name="Schwartz R."/>
            <person name="Segarra C."/>
            <person name="Singh R.S."/>
            <person name="Sirot L."/>
            <person name="Sirota M."/>
            <person name="Sisneros N.B."/>
            <person name="Smith C.D."/>
            <person name="Smith T.F."/>
            <person name="Spieth J."/>
            <person name="Stage D.E."/>
            <person name="Stark A."/>
            <person name="Stephan W."/>
            <person name="Strausberg R.L."/>
            <person name="Strempel S."/>
            <person name="Sturgill D."/>
            <person name="Sutton G."/>
            <person name="Sutton G.G."/>
            <person name="Tao W."/>
            <person name="Teichmann S."/>
            <person name="Tobari Y.N."/>
            <person name="Tomimura Y."/>
            <person name="Tsolas J.M."/>
            <person name="Valente V.L."/>
            <person name="Venter E."/>
            <person name="Venter J.C."/>
            <person name="Vicario S."/>
            <person name="Vieira F.G."/>
            <person name="Vilella A.J."/>
            <person name="Villasante A."/>
            <person name="Walenz B."/>
            <person name="Wang J."/>
            <person name="Wasserman M."/>
            <person name="Watts T."/>
            <person name="Wilson D."/>
            <person name="Wilson R.K."/>
            <person name="Wing R.A."/>
            <person name="Wolfner M.F."/>
            <person name="Wong A."/>
            <person name="Wong G.K."/>
            <person name="Wu C.I."/>
            <person name="Wu G."/>
            <person name="Yamamoto D."/>
            <person name="Yang H.P."/>
            <person name="Yang S.P."/>
            <person name="Yorke J.A."/>
            <person name="Yoshida K."/>
            <person name="Zdobnov E."/>
            <person name="Zhang P."/>
            <person name="Zhang Y."/>
            <person name="Zimin A.V."/>
            <person name="Baldwin J."/>
            <person name="Abdouelleil A."/>
            <person name="Abdulkadir J."/>
            <person name="Abebe A."/>
            <person name="Abera B."/>
            <person name="Abreu J."/>
            <person name="Acer S.C."/>
            <person name="Aftuck L."/>
            <person name="Alexander A."/>
            <person name="An P."/>
            <person name="Anderson E."/>
            <person name="Anderson S."/>
            <person name="Arachi H."/>
            <person name="Azer M."/>
            <person name="Bachantsang P."/>
            <person name="Barry A."/>
            <person name="Bayul T."/>
            <person name="Berlin A."/>
            <person name="Bessette D."/>
            <person name="Bloom T."/>
            <person name="Blye J."/>
            <person name="Boguslavskiy L."/>
            <person name="Bonnet C."/>
            <person name="Boukhgalter B."/>
            <person name="Bourzgui I."/>
            <person name="Brown A."/>
            <person name="Cahill P."/>
            <person name="Channer S."/>
            <person name="Cheshatsang Y."/>
            <person name="Chuda L."/>
            <person name="Citroen M."/>
            <person name="Collymore A."/>
            <person name="Cooke P."/>
            <person name="Costello M."/>
            <person name="D'Aco K."/>
            <person name="Daza R."/>
            <person name="De Haan G."/>
            <person name="DeGray S."/>
            <person name="DeMaso C."/>
            <person name="Dhargay N."/>
            <person name="Dooley K."/>
            <person name="Dooley E."/>
            <person name="Doricent M."/>
            <person name="Dorje P."/>
            <person name="Dorjee K."/>
            <person name="Dupes A."/>
            <person name="Elong R."/>
            <person name="Falk J."/>
            <person name="Farina A."/>
            <person name="Faro S."/>
            <person name="Ferguson D."/>
            <person name="Fisher S."/>
            <person name="Foley C.D."/>
            <person name="Franke A."/>
            <person name="Friedrich D."/>
            <person name="Gadbois L."/>
            <person name="Gearin G."/>
            <person name="Gearin C.R."/>
            <person name="Giannoukos G."/>
            <person name="Goode T."/>
            <person name="Graham J."/>
            <person name="Grandbois E."/>
            <person name="Grewal S."/>
            <person name="Gyaltsen K."/>
            <person name="Hafez N."/>
            <person name="Hagos B."/>
            <person name="Hall J."/>
            <person name="Henson C."/>
            <person name="Hollinger A."/>
            <person name="Honan T."/>
            <person name="Huard M.D."/>
            <person name="Hughes L."/>
            <person name="Hurhula B."/>
            <person name="Husby M.E."/>
            <person name="Kamat A."/>
            <person name="Kanga B."/>
            <person name="Kashin S."/>
            <person name="Khazanovich D."/>
            <person name="Kisner P."/>
            <person name="Lance K."/>
            <person name="Lara M."/>
            <person name="Lee W."/>
            <person name="Lennon N."/>
            <person name="Letendre F."/>
            <person name="LeVine R."/>
            <person name="Lipovsky A."/>
            <person name="Liu X."/>
            <person name="Liu J."/>
            <person name="Liu S."/>
            <person name="Lokyitsang T."/>
            <person name="Lokyitsang Y."/>
            <person name="Lubonja R."/>
            <person name="Lui A."/>
            <person name="MacDonald P."/>
            <person name="Magnisalis V."/>
            <person name="Maru K."/>
            <person name="Matthews C."/>
            <person name="McCusker W."/>
            <person name="McDonough S."/>
            <person name="Mehta T."/>
            <person name="Meldrim J."/>
            <person name="Meneus L."/>
            <person name="Mihai O."/>
            <person name="Mihalev A."/>
            <person name="Mihova T."/>
            <person name="Mittelman R."/>
            <person name="Mlenga V."/>
            <person name="Montmayeur A."/>
            <person name="Mulrain L."/>
            <person name="Navidi A."/>
            <person name="Naylor J."/>
            <person name="Negash T."/>
            <person name="Nguyen T."/>
            <person name="Nguyen N."/>
            <person name="Nicol R."/>
            <person name="Norbu C."/>
            <person name="Norbu N."/>
            <person name="Novod N."/>
            <person name="O'Neill B."/>
            <person name="Osman S."/>
            <person name="Markiewicz E."/>
            <person name="Oyono O.L."/>
            <person name="Patti C."/>
            <person name="Phunkhang P."/>
            <person name="Pierre F."/>
            <person name="Priest M."/>
            <person name="Raghuraman S."/>
            <person name="Rege F."/>
            <person name="Reyes R."/>
            <person name="Rise C."/>
            <person name="Rogov P."/>
            <person name="Ross K."/>
            <person name="Ryan E."/>
            <person name="Settipalli S."/>
            <person name="Shea T."/>
            <person name="Sherpa N."/>
            <person name="Shi L."/>
            <person name="Shih D."/>
            <person name="Sparrow T."/>
            <person name="Spaulding J."/>
            <person name="Stalker J."/>
            <person name="Stange-Thomann N."/>
            <person name="Stavropoulos S."/>
            <person name="Stone C."/>
            <person name="Strader C."/>
            <person name="Tesfaye S."/>
            <person name="Thomson T."/>
            <person name="Thoulutsang Y."/>
            <person name="Thoulutsang D."/>
            <person name="Topham K."/>
            <person name="Topping I."/>
            <person name="Tsamla T."/>
            <person name="Vassiliev H."/>
            <person name="Vo A."/>
            <person name="Wangchuk T."/>
            <person name="Wangdi T."/>
            <person name="Weiand M."/>
            <person name="Wilkinson J."/>
            <person name="Wilson A."/>
            <person name="Yadav S."/>
            <person name="Young G."/>
            <person name="Yu Q."/>
            <person name="Zembek L."/>
            <person name="Zhong D."/>
            <person name="Zimmer A."/>
            <person name="Zwirko Z."/>
            <person name="Jaffe D.B."/>
            <person name="Alvarez P."/>
            <person name="Brockman W."/>
            <person name="Butler J."/>
            <person name="Chin C."/>
            <person name="Gnerre S."/>
            <person name="Grabherr M."/>
            <person name="Kleber M."/>
            <person name="Mauceli E."/>
            <person name="MacCallum I."/>
        </authorList>
    </citation>
    <scope>NUCLEOTIDE SEQUENCE [LARGE SCALE GENOMIC DNA]</scope>
    <source>
        <strain evidence="2">Tucson 15010-1051.87</strain>
    </source>
</reference>
<accession>A0A0Q9W1I1</accession>
<dbReference type="InParanoid" id="A0A0Q9W1I1"/>
<dbReference type="Proteomes" id="UP000008792">
    <property type="component" value="Unassembled WGS sequence"/>
</dbReference>
<sequence length="188" mass="22081">MLGNSIMSDMPNGSVGTRLSRFVRKTVPTGAATSSQIVRSSENSRFDVPTIDTRVRYGNMFKRHPEDKNYIKPFDELDSKPYKPKIPQLISRDPSYTHFKVPFQMACKERYNNSIKKYEGQFGHEIRSLIDNQPTAREATYLVRVVSYTTLWPPYHNENELNHTCRNFYRLTPLDNKRFQYIMTHDFT</sequence>
<dbReference type="KEGG" id="dvi:26531623"/>
<organism evidence="1 2">
    <name type="scientific">Drosophila virilis</name>
    <name type="common">Fruit fly</name>
    <dbReference type="NCBI Taxonomy" id="7244"/>
    <lineage>
        <taxon>Eukaryota</taxon>
        <taxon>Metazoa</taxon>
        <taxon>Ecdysozoa</taxon>
        <taxon>Arthropoda</taxon>
        <taxon>Hexapoda</taxon>
        <taxon>Insecta</taxon>
        <taxon>Pterygota</taxon>
        <taxon>Neoptera</taxon>
        <taxon>Endopterygota</taxon>
        <taxon>Diptera</taxon>
        <taxon>Brachycera</taxon>
        <taxon>Muscomorpha</taxon>
        <taxon>Ephydroidea</taxon>
        <taxon>Drosophilidae</taxon>
        <taxon>Drosophila</taxon>
    </lineage>
</organism>
<gene>
    <name evidence="1" type="primary">Dvir\GJ26853</name>
    <name evidence="1" type="ORF">Dvir_GJ26853</name>
</gene>
<dbReference type="AlphaFoldDB" id="A0A0Q9W1I1"/>
<dbReference type="InterPro" id="IPR032004">
    <property type="entry name" value="DUF4790"/>
</dbReference>